<feature type="region of interest" description="Disordered" evidence="1">
    <location>
        <begin position="1"/>
        <end position="32"/>
    </location>
</feature>
<protein>
    <submittedName>
        <fullName evidence="2">Uncharacterized protein</fullName>
    </submittedName>
</protein>
<comment type="caution">
    <text evidence="2">The sequence shown here is derived from an EMBL/GenBank/DDBJ whole genome shotgun (WGS) entry which is preliminary data.</text>
</comment>
<evidence type="ECO:0000313" key="2">
    <source>
        <dbReference type="EMBL" id="GAA4976217.1"/>
    </source>
</evidence>
<dbReference type="Proteomes" id="UP001500610">
    <property type="component" value="Unassembled WGS sequence"/>
</dbReference>
<evidence type="ECO:0000256" key="1">
    <source>
        <dbReference type="SAM" id="MobiDB-lite"/>
    </source>
</evidence>
<dbReference type="EMBL" id="BAABIV010000003">
    <property type="protein sequence ID" value="GAA4976217.1"/>
    <property type="molecule type" value="Genomic_DNA"/>
</dbReference>
<sequence length="75" mass="7999">MLGPPWPGRRDPPAPLAIQNARSPPPVDRDKSALTATDEEAVRLADALEDHPSSSDVTDMAELRGRSTRAAKATP</sequence>
<reference evidence="3" key="1">
    <citation type="journal article" date="2019" name="Int. J. Syst. Evol. Microbiol.">
        <title>The Global Catalogue of Microorganisms (GCM) 10K type strain sequencing project: providing services to taxonomists for standard genome sequencing and annotation.</title>
        <authorList>
            <consortium name="The Broad Institute Genomics Platform"/>
            <consortium name="The Broad Institute Genome Sequencing Center for Infectious Disease"/>
            <person name="Wu L."/>
            <person name="Ma J."/>
        </authorList>
    </citation>
    <scope>NUCLEOTIDE SEQUENCE [LARGE SCALE GENOMIC DNA]</scope>
    <source>
        <strain evidence="3">JCM 17657</strain>
    </source>
</reference>
<name>A0ABP9HRE3_9ACTN</name>
<evidence type="ECO:0000313" key="3">
    <source>
        <dbReference type="Proteomes" id="UP001500610"/>
    </source>
</evidence>
<proteinExistence type="predicted"/>
<gene>
    <name evidence="2" type="ORF">GCM10023257_11500</name>
</gene>
<feature type="region of interest" description="Disordered" evidence="1">
    <location>
        <begin position="46"/>
        <end position="75"/>
    </location>
</feature>
<organism evidence="2 3">
    <name type="scientific">Streptomyces hyderabadensis</name>
    <dbReference type="NCBI Taxonomy" id="598549"/>
    <lineage>
        <taxon>Bacteria</taxon>
        <taxon>Bacillati</taxon>
        <taxon>Actinomycetota</taxon>
        <taxon>Actinomycetes</taxon>
        <taxon>Kitasatosporales</taxon>
        <taxon>Streptomycetaceae</taxon>
        <taxon>Streptomyces</taxon>
    </lineage>
</organism>
<accession>A0ABP9HRE3</accession>
<keyword evidence="3" id="KW-1185">Reference proteome</keyword>